<feature type="compositionally biased region" description="Basic and acidic residues" evidence="2">
    <location>
        <begin position="36"/>
        <end position="53"/>
    </location>
</feature>
<evidence type="ECO:0000256" key="1">
    <source>
        <dbReference type="ARBA" id="ARBA00023054"/>
    </source>
</evidence>
<dbReference type="PANTHER" id="PTHR21683:SF3">
    <property type="entry name" value="CILIA AND FLAGELLA ASSOCIATED PROTEIN 100"/>
    <property type="match status" value="1"/>
</dbReference>
<evidence type="ECO:0000313" key="4">
    <source>
        <dbReference type="EMBL" id="EAY05263.1"/>
    </source>
</evidence>
<feature type="region of interest" description="Disordered" evidence="2">
    <location>
        <begin position="34"/>
        <end position="53"/>
    </location>
</feature>
<keyword evidence="1" id="KW-0175">Coiled coil</keyword>
<dbReference type="KEGG" id="tva:4763129"/>
<organism evidence="4 5">
    <name type="scientific">Trichomonas vaginalis (strain ATCC PRA-98 / G3)</name>
    <dbReference type="NCBI Taxonomy" id="412133"/>
    <lineage>
        <taxon>Eukaryota</taxon>
        <taxon>Metamonada</taxon>
        <taxon>Parabasalia</taxon>
        <taxon>Trichomonadida</taxon>
        <taxon>Trichomonadidae</taxon>
        <taxon>Trichomonas</taxon>
    </lineage>
</organism>
<reference evidence="4" key="1">
    <citation type="submission" date="2006-10" db="EMBL/GenBank/DDBJ databases">
        <authorList>
            <person name="Amadeo P."/>
            <person name="Zhao Q."/>
            <person name="Wortman J."/>
            <person name="Fraser-Liggett C."/>
            <person name="Carlton J."/>
        </authorList>
    </citation>
    <scope>NUCLEOTIDE SEQUENCE</scope>
    <source>
        <strain evidence="4">G3</strain>
    </source>
</reference>
<evidence type="ECO:0000256" key="2">
    <source>
        <dbReference type="SAM" id="MobiDB-lite"/>
    </source>
</evidence>
<keyword evidence="5" id="KW-1185">Reference proteome</keyword>
<dbReference type="InterPro" id="IPR051147">
    <property type="entry name" value="CFAP_domain-containing"/>
</dbReference>
<protein>
    <recommendedName>
        <fullName evidence="3">DUF4200 domain-containing protein</fullName>
    </recommendedName>
</protein>
<accession>A2EPZ8</accession>
<dbReference type="SMR" id="A2EPZ8"/>
<dbReference type="VEuPathDB" id="TrichDB:TVAG_020090"/>
<dbReference type="InterPro" id="IPR025252">
    <property type="entry name" value="DUF4200"/>
</dbReference>
<evidence type="ECO:0000313" key="5">
    <source>
        <dbReference type="Proteomes" id="UP000001542"/>
    </source>
</evidence>
<dbReference type="GO" id="GO:0005856">
    <property type="term" value="C:cytoskeleton"/>
    <property type="evidence" value="ECO:0007669"/>
    <property type="project" value="UniProtKB-ARBA"/>
</dbReference>
<dbReference type="OrthoDB" id="10264063at2759"/>
<dbReference type="Proteomes" id="UP000001542">
    <property type="component" value="Unassembled WGS sequence"/>
</dbReference>
<reference evidence="4" key="2">
    <citation type="journal article" date="2007" name="Science">
        <title>Draft genome sequence of the sexually transmitted pathogen Trichomonas vaginalis.</title>
        <authorList>
            <person name="Carlton J.M."/>
            <person name="Hirt R.P."/>
            <person name="Silva J.C."/>
            <person name="Delcher A.L."/>
            <person name="Schatz M."/>
            <person name="Zhao Q."/>
            <person name="Wortman J.R."/>
            <person name="Bidwell S.L."/>
            <person name="Alsmark U.C.M."/>
            <person name="Besteiro S."/>
            <person name="Sicheritz-Ponten T."/>
            <person name="Noel C.J."/>
            <person name="Dacks J.B."/>
            <person name="Foster P.G."/>
            <person name="Simillion C."/>
            <person name="Van de Peer Y."/>
            <person name="Miranda-Saavedra D."/>
            <person name="Barton G.J."/>
            <person name="Westrop G.D."/>
            <person name="Mueller S."/>
            <person name="Dessi D."/>
            <person name="Fiori P.L."/>
            <person name="Ren Q."/>
            <person name="Paulsen I."/>
            <person name="Zhang H."/>
            <person name="Bastida-Corcuera F.D."/>
            <person name="Simoes-Barbosa A."/>
            <person name="Brown M.T."/>
            <person name="Hayes R.D."/>
            <person name="Mukherjee M."/>
            <person name="Okumura C.Y."/>
            <person name="Schneider R."/>
            <person name="Smith A.J."/>
            <person name="Vanacova S."/>
            <person name="Villalvazo M."/>
            <person name="Haas B.J."/>
            <person name="Pertea M."/>
            <person name="Feldblyum T.V."/>
            <person name="Utterback T.R."/>
            <person name="Shu C.L."/>
            <person name="Osoegawa K."/>
            <person name="de Jong P.J."/>
            <person name="Hrdy I."/>
            <person name="Horvathova L."/>
            <person name="Zubacova Z."/>
            <person name="Dolezal P."/>
            <person name="Malik S.B."/>
            <person name="Logsdon J.M. Jr."/>
            <person name="Henze K."/>
            <person name="Gupta A."/>
            <person name="Wang C.C."/>
            <person name="Dunne R.L."/>
            <person name="Upcroft J.A."/>
            <person name="Upcroft P."/>
            <person name="White O."/>
            <person name="Salzberg S.L."/>
            <person name="Tang P."/>
            <person name="Chiu C.-H."/>
            <person name="Lee Y.-S."/>
            <person name="Embley T.M."/>
            <person name="Coombs G.H."/>
            <person name="Mottram J.C."/>
            <person name="Tachezy J."/>
            <person name="Fraser-Liggett C.M."/>
            <person name="Johnson P.J."/>
        </authorList>
    </citation>
    <scope>NUCLEOTIDE SEQUENCE [LARGE SCALE GENOMIC DNA]</scope>
    <source>
        <strain evidence="4">G3</strain>
    </source>
</reference>
<proteinExistence type="predicted"/>
<dbReference type="Pfam" id="PF13863">
    <property type="entry name" value="DUF4200"/>
    <property type="match status" value="1"/>
</dbReference>
<feature type="region of interest" description="Disordered" evidence="2">
    <location>
        <begin position="281"/>
        <end position="319"/>
    </location>
</feature>
<dbReference type="PANTHER" id="PTHR21683">
    <property type="entry name" value="COILED-COIL DOMAIN-CONTAINING PROTEIN 42 LIKE-2-LIKE-RELATED"/>
    <property type="match status" value="1"/>
</dbReference>
<feature type="compositionally biased region" description="Low complexity" evidence="2">
    <location>
        <begin position="84"/>
        <end position="97"/>
    </location>
</feature>
<name>A2EPZ8_TRIV3</name>
<feature type="region of interest" description="Disordered" evidence="2">
    <location>
        <begin position="78"/>
        <end position="98"/>
    </location>
</feature>
<dbReference type="InParanoid" id="A2EPZ8"/>
<dbReference type="RefSeq" id="XP_001317486.1">
    <property type="nucleotide sequence ID" value="XM_001317451.1"/>
</dbReference>
<feature type="domain" description="DUF4200" evidence="3">
    <location>
        <begin position="118"/>
        <end position="232"/>
    </location>
</feature>
<sequence length="461" mass="52976">MDDLEQILRLTDISCDGEAVEYNKNGNPFITVSRNTKAETRESRNNRLSREQLELSQRSLEERAEQTRVRVPVLITPATSAHQSRANSRATSAASKSLNSVTMNQVKARTKTMPEKMYQMRQVYLTQLLINKKQHDIAKLHRIQVNTEAQVIKDEQDCADEANEYKISMNKLQAALSKSRKQAAENSAMYSTLNKELIQLQASVNTKTSIISKNEEILETYQECEKFLKGFLNEGYNNIFEYFNHPSVLVDELDLLQSETLNLVKCYNHYVEAQGVINEKVQKKASQQEQEEKDITASENKPRELESRDYNGTEAAKKNDSLDQEIAKLKQLVTDTYVACFGSKPDISPMNMLEKIESSLESMIKIEDTVSSDILSEIKTKKDEERKLKERLDGQEKRRLEQLRKVEQALQRANKSIPKHDKKRSIERMLPYKLVTKHRNQSDILAAQQEKENALLFGPPE</sequence>
<evidence type="ECO:0000259" key="3">
    <source>
        <dbReference type="Pfam" id="PF13863"/>
    </source>
</evidence>
<feature type="compositionally biased region" description="Basic and acidic residues" evidence="2">
    <location>
        <begin position="293"/>
        <end position="319"/>
    </location>
</feature>
<dbReference type="AlphaFoldDB" id="A2EPZ8"/>
<dbReference type="VEuPathDB" id="TrichDB:TVAGG3_0338530"/>
<dbReference type="EMBL" id="DS113453">
    <property type="protein sequence ID" value="EAY05263.1"/>
    <property type="molecule type" value="Genomic_DNA"/>
</dbReference>
<gene>
    <name evidence="4" type="ORF">TVAG_020090</name>
</gene>